<name>A0A6A5GM31_CAERE</name>
<evidence type="ECO:0008006" key="5">
    <source>
        <dbReference type="Google" id="ProtNLM"/>
    </source>
</evidence>
<dbReference type="RefSeq" id="XP_003103511.2">
    <property type="nucleotide sequence ID" value="XM_003103463.2"/>
</dbReference>
<evidence type="ECO:0000256" key="1">
    <source>
        <dbReference type="SAM" id="Phobius"/>
    </source>
</evidence>
<dbReference type="EMBL" id="WUAV01000004">
    <property type="protein sequence ID" value="KAF1755562.1"/>
    <property type="molecule type" value="Genomic_DNA"/>
</dbReference>
<evidence type="ECO:0000313" key="3">
    <source>
        <dbReference type="EMBL" id="KAF1755562.1"/>
    </source>
</evidence>
<proteinExistence type="predicted"/>
<feature type="chain" id="PRO_5025647551" description="SCP domain-containing protein" evidence="2">
    <location>
        <begin position="17"/>
        <end position="281"/>
    </location>
</feature>
<feature type="signal peptide" evidence="2">
    <location>
        <begin position="1"/>
        <end position="16"/>
    </location>
</feature>
<dbReference type="InterPro" id="IPR035940">
    <property type="entry name" value="CAP_sf"/>
</dbReference>
<evidence type="ECO:0000313" key="4">
    <source>
        <dbReference type="Proteomes" id="UP000483820"/>
    </source>
</evidence>
<protein>
    <recommendedName>
        <fullName evidence="5">SCP domain-containing protein</fullName>
    </recommendedName>
</protein>
<dbReference type="SUPFAM" id="SSF55797">
    <property type="entry name" value="PR-1-like"/>
    <property type="match status" value="1"/>
</dbReference>
<gene>
    <name evidence="3" type="ORF">GCK72_012012</name>
</gene>
<keyword evidence="1" id="KW-0812">Transmembrane</keyword>
<dbReference type="Proteomes" id="UP000483820">
    <property type="component" value="Chromosome IV"/>
</dbReference>
<dbReference type="KEGG" id="crq:GCK72_012012"/>
<evidence type="ECO:0000256" key="2">
    <source>
        <dbReference type="SAM" id="SignalP"/>
    </source>
</evidence>
<dbReference type="GeneID" id="9818892"/>
<sequence length="281" mass="31271">MLKLLILIAVFGIIESIGQEKNVTINHRGRFFMRNLNEARAILASGALRQLKILELGMIKLPPVGPAANMFRLKWSTELEDVAKKSIRLLPASNFYGNHKDGGYSGFYWKYDLVQAVKKLVEKKGVPGLSFGSIEDTLKKFSSALETLVFIVWAILTYPTKFPIGKKQDIGPSEALFAHRYEIGCAFDDFALCMMRAGVNNGSLYEEGVACTQCPTNCEFSENIDGSIEEGDLCVPPATGSDFEAQMKESEEMQEFIDSSSLNFSPMLICVLLIIVFILRK</sequence>
<accession>A0A6A5GM31</accession>
<keyword evidence="1" id="KW-0472">Membrane</keyword>
<dbReference type="CTD" id="9818892"/>
<comment type="caution">
    <text evidence="3">The sequence shown here is derived from an EMBL/GenBank/DDBJ whole genome shotgun (WGS) entry which is preliminary data.</text>
</comment>
<feature type="transmembrane region" description="Helical" evidence="1">
    <location>
        <begin position="262"/>
        <end position="279"/>
    </location>
</feature>
<organism evidence="3 4">
    <name type="scientific">Caenorhabditis remanei</name>
    <name type="common">Caenorhabditis vulgaris</name>
    <dbReference type="NCBI Taxonomy" id="31234"/>
    <lineage>
        <taxon>Eukaryota</taxon>
        <taxon>Metazoa</taxon>
        <taxon>Ecdysozoa</taxon>
        <taxon>Nematoda</taxon>
        <taxon>Chromadorea</taxon>
        <taxon>Rhabditida</taxon>
        <taxon>Rhabditina</taxon>
        <taxon>Rhabditomorpha</taxon>
        <taxon>Rhabditoidea</taxon>
        <taxon>Rhabditidae</taxon>
        <taxon>Peloderinae</taxon>
        <taxon>Caenorhabditis</taxon>
    </lineage>
</organism>
<dbReference type="AlphaFoldDB" id="A0A6A5GM31"/>
<keyword evidence="2" id="KW-0732">Signal</keyword>
<keyword evidence="1" id="KW-1133">Transmembrane helix</keyword>
<reference evidence="3 4" key="1">
    <citation type="submission" date="2019-12" db="EMBL/GenBank/DDBJ databases">
        <title>Chromosome-level assembly of the Caenorhabditis remanei genome.</title>
        <authorList>
            <person name="Teterina A.A."/>
            <person name="Willis J.H."/>
            <person name="Phillips P.C."/>
        </authorList>
    </citation>
    <scope>NUCLEOTIDE SEQUENCE [LARGE SCALE GENOMIC DNA]</scope>
    <source>
        <strain evidence="3 4">PX506</strain>
        <tissue evidence="3">Whole organism</tissue>
    </source>
</reference>
<dbReference type="Gene3D" id="3.40.33.10">
    <property type="entry name" value="CAP"/>
    <property type="match status" value="1"/>
</dbReference>